<feature type="region of interest" description="Disordered" evidence="2">
    <location>
        <begin position="139"/>
        <end position="176"/>
    </location>
</feature>
<comment type="caution">
    <text evidence="3">The sequence shown here is derived from an EMBL/GenBank/DDBJ whole genome shotgun (WGS) entry which is preliminary data.</text>
</comment>
<feature type="compositionally biased region" description="Basic residues" evidence="2">
    <location>
        <begin position="158"/>
        <end position="167"/>
    </location>
</feature>
<evidence type="ECO:0000313" key="3">
    <source>
        <dbReference type="EMBL" id="GBM06095.1"/>
    </source>
</evidence>
<dbReference type="AlphaFoldDB" id="A0A4Y2CS34"/>
<reference evidence="3 4" key="1">
    <citation type="journal article" date="2019" name="Sci. Rep.">
        <title>Orb-weaving spider Araneus ventricosus genome elucidates the spidroin gene catalogue.</title>
        <authorList>
            <person name="Kono N."/>
            <person name="Nakamura H."/>
            <person name="Ohtoshi R."/>
            <person name="Moran D.A.P."/>
            <person name="Shinohara A."/>
            <person name="Yoshida Y."/>
            <person name="Fujiwara M."/>
            <person name="Mori M."/>
            <person name="Tomita M."/>
            <person name="Arakawa K."/>
        </authorList>
    </citation>
    <scope>NUCLEOTIDE SEQUENCE [LARGE SCALE GENOMIC DNA]</scope>
</reference>
<evidence type="ECO:0000313" key="4">
    <source>
        <dbReference type="Proteomes" id="UP000499080"/>
    </source>
</evidence>
<evidence type="ECO:0000256" key="2">
    <source>
        <dbReference type="SAM" id="MobiDB-lite"/>
    </source>
</evidence>
<proteinExistence type="predicted"/>
<accession>A0A4Y2CS34</accession>
<keyword evidence="1" id="KW-0175">Coiled coil</keyword>
<dbReference type="Proteomes" id="UP000499080">
    <property type="component" value="Unassembled WGS sequence"/>
</dbReference>
<gene>
    <name evidence="3" type="ORF">AVEN_49468_1</name>
</gene>
<dbReference type="EMBL" id="BGPR01000222">
    <property type="protein sequence ID" value="GBM06095.1"/>
    <property type="molecule type" value="Genomic_DNA"/>
</dbReference>
<organism evidence="3 4">
    <name type="scientific">Araneus ventricosus</name>
    <name type="common">Orbweaver spider</name>
    <name type="synonym">Epeira ventricosa</name>
    <dbReference type="NCBI Taxonomy" id="182803"/>
    <lineage>
        <taxon>Eukaryota</taxon>
        <taxon>Metazoa</taxon>
        <taxon>Ecdysozoa</taxon>
        <taxon>Arthropoda</taxon>
        <taxon>Chelicerata</taxon>
        <taxon>Arachnida</taxon>
        <taxon>Araneae</taxon>
        <taxon>Araneomorphae</taxon>
        <taxon>Entelegynae</taxon>
        <taxon>Araneoidea</taxon>
        <taxon>Araneidae</taxon>
        <taxon>Araneus</taxon>
    </lineage>
</organism>
<feature type="coiled-coil region" evidence="1">
    <location>
        <begin position="9"/>
        <end position="57"/>
    </location>
</feature>
<name>A0A4Y2CS34_ARAVE</name>
<sequence>MMGNLANDLKMVKNELRLLQGDIKNFKKERQSLLIQIQEKNKNVENLKSNNDSLVKTNAYYDKKKSGKLSLRKGNIVAVRRNPNTTAESTKTKPRYRGPMVVTEILPSDTYRISQLEPNNGRLYATTVHVSQLKAWRSWNEDDDDSSENSDDEPGMQRPKRTVRKPVRYGAFMPDR</sequence>
<dbReference type="OrthoDB" id="6511622at2759"/>
<evidence type="ECO:0000256" key="1">
    <source>
        <dbReference type="SAM" id="Coils"/>
    </source>
</evidence>
<keyword evidence="4" id="KW-1185">Reference proteome</keyword>
<feature type="compositionally biased region" description="Acidic residues" evidence="2">
    <location>
        <begin position="141"/>
        <end position="154"/>
    </location>
</feature>
<protein>
    <submittedName>
        <fullName evidence="3">Uncharacterized protein</fullName>
    </submittedName>
</protein>